<feature type="domain" description="Thioredoxin" evidence="5">
    <location>
        <begin position="23"/>
        <end position="121"/>
    </location>
</feature>
<name>A0A382HZ77_9ZZZZ</name>
<dbReference type="InterPro" id="IPR036249">
    <property type="entry name" value="Thioredoxin-like_sf"/>
</dbReference>
<dbReference type="SUPFAM" id="SSF52833">
    <property type="entry name" value="Thioredoxin-like"/>
    <property type="match status" value="1"/>
</dbReference>
<dbReference type="InterPro" id="IPR013740">
    <property type="entry name" value="Redoxin"/>
</dbReference>
<dbReference type="PROSITE" id="PS00194">
    <property type="entry name" value="THIOREDOXIN_1"/>
    <property type="match status" value="1"/>
</dbReference>
<dbReference type="Pfam" id="PF08534">
    <property type="entry name" value="Redoxin"/>
    <property type="match status" value="1"/>
</dbReference>
<reference evidence="6" key="1">
    <citation type="submission" date="2018-05" db="EMBL/GenBank/DDBJ databases">
        <authorList>
            <person name="Lanie J.A."/>
            <person name="Ng W.-L."/>
            <person name="Kazmierczak K.M."/>
            <person name="Andrzejewski T.M."/>
            <person name="Davidsen T.M."/>
            <person name="Wayne K.J."/>
            <person name="Tettelin H."/>
            <person name="Glass J.I."/>
            <person name="Rusch D."/>
            <person name="Podicherti R."/>
            <person name="Tsui H.-C.T."/>
            <person name="Winkler M.E."/>
        </authorList>
    </citation>
    <scope>NUCLEOTIDE SEQUENCE</scope>
</reference>
<evidence type="ECO:0000256" key="4">
    <source>
        <dbReference type="ARBA" id="ARBA00023284"/>
    </source>
</evidence>
<proteinExistence type="predicted"/>
<keyword evidence="3" id="KW-1015">Disulfide bond</keyword>
<keyword evidence="4" id="KW-0676">Redox-active center</keyword>
<dbReference type="Gene3D" id="3.40.30.10">
    <property type="entry name" value="Glutaredoxin"/>
    <property type="match status" value="1"/>
</dbReference>
<dbReference type="EMBL" id="UINC01064099">
    <property type="protein sequence ID" value="SVB92425.1"/>
    <property type="molecule type" value="Genomic_DNA"/>
</dbReference>
<accession>A0A382HZ77</accession>
<organism evidence="6">
    <name type="scientific">marine metagenome</name>
    <dbReference type="NCBI Taxonomy" id="408172"/>
    <lineage>
        <taxon>unclassified sequences</taxon>
        <taxon>metagenomes</taxon>
        <taxon>ecological metagenomes</taxon>
    </lineage>
</organism>
<protein>
    <recommendedName>
        <fullName evidence="5">Thioredoxin domain-containing protein</fullName>
    </recommendedName>
</protein>
<dbReference type="GO" id="GO:0030313">
    <property type="term" value="C:cell envelope"/>
    <property type="evidence" value="ECO:0007669"/>
    <property type="project" value="UniProtKB-SubCell"/>
</dbReference>
<evidence type="ECO:0000313" key="6">
    <source>
        <dbReference type="EMBL" id="SVB92425.1"/>
    </source>
</evidence>
<sequence length="121" mass="13387">MFVILAGFLYLSLDSNPRKLPSPLVGKIFPAVSGTESFSGEPINLNGLFINEKFSLVNVWASWCVTCRAEHTAIMKIAKSENLQMIGINYKDVYADAKNYLEILGNPFDVIVFDPEGKIGL</sequence>
<dbReference type="GO" id="GO:0017004">
    <property type="term" value="P:cytochrome complex assembly"/>
    <property type="evidence" value="ECO:0007669"/>
    <property type="project" value="UniProtKB-KW"/>
</dbReference>
<gene>
    <name evidence="6" type="ORF">METZ01_LOCUS245279</name>
</gene>
<dbReference type="PROSITE" id="PS51352">
    <property type="entry name" value="THIOREDOXIN_2"/>
    <property type="match status" value="1"/>
</dbReference>
<dbReference type="GO" id="GO:0016491">
    <property type="term" value="F:oxidoreductase activity"/>
    <property type="evidence" value="ECO:0007669"/>
    <property type="project" value="InterPro"/>
</dbReference>
<evidence type="ECO:0000259" key="5">
    <source>
        <dbReference type="PROSITE" id="PS51352"/>
    </source>
</evidence>
<feature type="non-terminal residue" evidence="6">
    <location>
        <position position="121"/>
    </location>
</feature>
<dbReference type="PANTHER" id="PTHR42852">
    <property type="entry name" value="THIOL:DISULFIDE INTERCHANGE PROTEIN DSBE"/>
    <property type="match status" value="1"/>
</dbReference>
<evidence type="ECO:0000256" key="1">
    <source>
        <dbReference type="ARBA" id="ARBA00004196"/>
    </source>
</evidence>
<dbReference type="InterPro" id="IPR017937">
    <property type="entry name" value="Thioredoxin_CS"/>
</dbReference>
<dbReference type="PANTHER" id="PTHR42852:SF6">
    <property type="entry name" value="THIOL:DISULFIDE INTERCHANGE PROTEIN DSBE"/>
    <property type="match status" value="1"/>
</dbReference>
<dbReference type="InterPro" id="IPR013766">
    <property type="entry name" value="Thioredoxin_domain"/>
</dbReference>
<keyword evidence="2" id="KW-0201">Cytochrome c-type biogenesis</keyword>
<evidence type="ECO:0000256" key="2">
    <source>
        <dbReference type="ARBA" id="ARBA00022748"/>
    </source>
</evidence>
<dbReference type="AlphaFoldDB" id="A0A382HZ77"/>
<evidence type="ECO:0000256" key="3">
    <source>
        <dbReference type="ARBA" id="ARBA00023157"/>
    </source>
</evidence>
<dbReference type="InterPro" id="IPR050553">
    <property type="entry name" value="Thioredoxin_ResA/DsbE_sf"/>
</dbReference>
<comment type="subcellular location">
    <subcellularLocation>
        <location evidence="1">Cell envelope</location>
    </subcellularLocation>
</comment>